<keyword evidence="3" id="KW-1185">Reference proteome</keyword>
<dbReference type="AlphaFoldDB" id="A0A1S7TSR2"/>
<organism evidence="2 3">
    <name type="scientific">Agrobacterium deltaense NCPPB 1641</name>
    <dbReference type="NCBI Taxonomy" id="1183425"/>
    <lineage>
        <taxon>Bacteria</taxon>
        <taxon>Pseudomonadati</taxon>
        <taxon>Pseudomonadota</taxon>
        <taxon>Alphaproteobacteria</taxon>
        <taxon>Hyphomicrobiales</taxon>
        <taxon>Rhizobiaceae</taxon>
        <taxon>Rhizobium/Agrobacterium group</taxon>
        <taxon>Agrobacterium</taxon>
    </lineage>
</organism>
<evidence type="ECO:0000313" key="2">
    <source>
        <dbReference type="EMBL" id="CVI57317.1"/>
    </source>
</evidence>
<comment type="caution">
    <text evidence="2">The sequence shown here is derived from an EMBL/GenBank/DDBJ whole genome shotgun (WGS) entry which is preliminary data.</text>
</comment>
<evidence type="ECO:0000313" key="3">
    <source>
        <dbReference type="Proteomes" id="UP000192140"/>
    </source>
</evidence>
<sequence length="118" mass="13304">MVKAAVPVRPQSKGIIVARKTIEQRLAELDAQRSALKARLSKTERNNDMRRKVLIGSLVLHHLETSNDQEFSKQLGEWLRRELPAFLTRDNDKALFDDLIGRELRDKGEGSDSGQGAP</sequence>
<dbReference type="EMBL" id="FCNP01000030">
    <property type="protein sequence ID" value="CVI57317.1"/>
    <property type="molecule type" value="Genomic_DNA"/>
</dbReference>
<gene>
    <name evidence="2" type="primary">mobC</name>
    <name evidence="2" type="ORF">AGR7A_Lc10012</name>
</gene>
<protein>
    <submittedName>
        <fullName evidence="2">Mobilization protein C</fullName>
    </submittedName>
</protein>
<reference evidence="2" key="1">
    <citation type="submission" date="2016-01" db="EMBL/GenBank/DDBJ databases">
        <authorList>
            <person name="Regsiter A."/>
            <person name="william w."/>
        </authorList>
    </citation>
    <scope>NUCLEOTIDE SEQUENCE</scope>
    <source>
        <strain evidence="2">NCPPB 1641</strain>
    </source>
</reference>
<accession>A0A1S7TSR2</accession>
<evidence type="ECO:0000256" key="1">
    <source>
        <dbReference type="SAM" id="Coils"/>
    </source>
</evidence>
<proteinExistence type="predicted"/>
<keyword evidence="1" id="KW-0175">Coiled coil</keyword>
<name>A0A1S7TSR2_9HYPH</name>
<feature type="coiled-coil region" evidence="1">
    <location>
        <begin position="19"/>
        <end position="46"/>
    </location>
</feature>
<dbReference type="Proteomes" id="UP000192140">
    <property type="component" value="Unassembled WGS sequence"/>
</dbReference>